<dbReference type="PANTHER" id="PTHR43295">
    <property type="entry name" value="ARGININE DECARBOXYLASE"/>
    <property type="match status" value="1"/>
</dbReference>
<dbReference type="NCBIfam" id="NF003763">
    <property type="entry name" value="PRK05354.1"/>
    <property type="match status" value="1"/>
</dbReference>
<evidence type="ECO:0000259" key="15">
    <source>
        <dbReference type="Pfam" id="PF02784"/>
    </source>
</evidence>
<feature type="domain" description="Orn/DAP/Arg decarboxylase 2 N-terminal" evidence="15">
    <location>
        <begin position="60"/>
        <end position="326"/>
    </location>
</feature>
<evidence type="ECO:0000256" key="2">
    <source>
        <dbReference type="ARBA" id="ARBA00001946"/>
    </source>
</evidence>
<dbReference type="Pfam" id="PF17810">
    <property type="entry name" value="Arg_decarb_HB"/>
    <property type="match status" value="1"/>
</dbReference>
<dbReference type="InterPro" id="IPR002985">
    <property type="entry name" value="Arg_decrbxlase"/>
</dbReference>
<keyword evidence="10" id="KW-0745">Spermidine biosynthesis</keyword>
<reference evidence="17" key="1">
    <citation type="submission" date="2019-06" db="EMBL/GenBank/DDBJ databases">
        <title>A comparative analysis of the Nautiliaceae.</title>
        <authorList>
            <person name="Grosche A."/>
            <person name="Smedile F."/>
            <person name="Vetriani C."/>
        </authorList>
    </citation>
    <scope>NUCLEOTIDE SEQUENCE</scope>
    <source>
        <strain evidence="17">TB6</strain>
    </source>
</reference>
<keyword evidence="8" id="KW-0460">Magnesium</keyword>
<evidence type="ECO:0000256" key="6">
    <source>
        <dbReference type="ARBA" id="ARBA00022723"/>
    </source>
</evidence>
<feature type="coiled-coil region" evidence="14">
    <location>
        <begin position="569"/>
        <end position="597"/>
    </location>
</feature>
<dbReference type="Gene3D" id="2.40.37.10">
    <property type="entry name" value="Lyase, Ornithine Decarboxylase, Chain A, domain 1"/>
    <property type="match status" value="1"/>
</dbReference>
<dbReference type="Pfam" id="PF02784">
    <property type="entry name" value="Orn_Arg_deC_N"/>
    <property type="match status" value="1"/>
</dbReference>
<keyword evidence="6" id="KW-0479">Metal-binding</keyword>
<dbReference type="InterPro" id="IPR029066">
    <property type="entry name" value="PLP-binding_barrel"/>
</dbReference>
<dbReference type="SUPFAM" id="SSF51419">
    <property type="entry name" value="PLP-binding barrel"/>
    <property type="match status" value="1"/>
</dbReference>
<dbReference type="SUPFAM" id="SSF50621">
    <property type="entry name" value="Alanine racemase C-terminal domain-like"/>
    <property type="match status" value="1"/>
</dbReference>
<evidence type="ECO:0000313" key="17">
    <source>
        <dbReference type="EMBL" id="QCI28583.1"/>
    </source>
</evidence>
<keyword evidence="14" id="KW-0175">Coiled coil</keyword>
<evidence type="ECO:0000313" key="18">
    <source>
        <dbReference type="Proteomes" id="UP000298805"/>
    </source>
</evidence>
<dbReference type="Gene3D" id="1.20.58.930">
    <property type="match status" value="1"/>
</dbReference>
<organism evidence="17 18">
    <name type="scientific">Caminibacter pacificus</name>
    <dbReference type="NCBI Taxonomy" id="1424653"/>
    <lineage>
        <taxon>Bacteria</taxon>
        <taxon>Pseudomonadati</taxon>
        <taxon>Campylobacterota</taxon>
        <taxon>Epsilonproteobacteria</taxon>
        <taxon>Nautiliales</taxon>
        <taxon>Nautiliaceae</taxon>
        <taxon>Caminibacter</taxon>
    </lineage>
</organism>
<keyword evidence="9" id="KW-0663">Pyridoxal phosphate</keyword>
<proteinExistence type="inferred from homology"/>
<sequence>MMNYGIDIWGANNFFIENGKLKINYGNQPALIDIVKEIEERGFQGPILIRFPHLIRKQINSLYNSFKKAIKEFNYKGKFKAVFPLKVNQFPTFVKPLIKIAEKYNYGLEAGSKAELILAMTYNNKNAPITINGFKDKDMIRLAFIAGFMGFDVTITIEGLNELKSIIEVSKEYHKMPVNIGIRIRLHTSGVGIWAKSGGIESKFGLSSTEIIEAVDILKKEKMLDKLKMIHFHIGSQINDISPLKKAIRESGNIYADLRKMGAKNLSAINIGGGLAIEYSQWEEFRDKNYSIEEFSNDVVYLLKEISNKKHVPMPDIFTESGRFIASPSTVLVAPVIELFSQEYTEKALKLKEKNPDLVEELYDLYKSINENNYIEYFHDALDHFESLLTLFDLGYIDLIDRSNSEILVNLIIKKAITYATLKGFKNKDLKSINEKFQEKYLANFSIFQSLPDFWGLGQRFPIMPLTKLNVTPNRSATIWDITCDSDGEIPFSKQFPLYLHDVGLEKENYYLGFFLVGAYQEILGMKHNLFSYTNEAIVTFDSEGNYEIEFLEPTQKIREILIDLDYDIDEIERELKNNIESAIDDEEERKEILGELFLLLNDMVYLKND</sequence>
<dbReference type="InterPro" id="IPR009006">
    <property type="entry name" value="Ala_racemase/Decarboxylase_C"/>
</dbReference>
<comment type="function">
    <text evidence="3">Catalyzes the biosynthesis of agmatine from arginine.</text>
</comment>
<dbReference type="RefSeq" id="WP_123351603.1">
    <property type="nucleotide sequence ID" value="NZ_CP027432.2"/>
</dbReference>
<keyword evidence="7" id="KW-0210">Decarboxylase</keyword>
<evidence type="ECO:0000256" key="14">
    <source>
        <dbReference type="SAM" id="Coils"/>
    </source>
</evidence>
<feature type="domain" description="Arginine decarboxylase helical bundle" evidence="16">
    <location>
        <begin position="352"/>
        <end position="420"/>
    </location>
</feature>
<dbReference type="CDD" id="cd06830">
    <property type="entry name" value="PLPDE_III_ADC"/>
    <property type="match status" value="1"/>
</dbReference>
<accession>A0ABX5TM81</accession>
<comment type="similarity">
    <text evidence="4">Belongs to the Orn/Lys/Arg decarboxylase class-II family. SpeA subfamily.</text>
</comment>
<comment type="cofactor">
    <cofactor evidence="2">
        <name>Mg(2+)</name>
        <dbReference type="ChEBI" id="CHEBI:18420"/>
    </cofactor>
</comment>
<keyword evidence="18" id="KW-1185">Reference proteome</keyword>
<evidence type="ECO:0000256" key="13">
    <source>
        <dbReference type="NCBIfam" id="TIGR01273"/>
    </source>
</evidence>
<dbReference type="NCBIfam" id="TIGR01273">
    <property type="entry name" value="speA"/>
    <property type="match status" value="1"/>
</dbReference>
<evidence type="ECO:0000256" key="12">
    <source>
        <dbReference type="ARBA" id="ARBA00023239"/>
    </source>
</evidence>
<evidence type="ECO:0000256" key="5">
    <source>
        <dbReference type="ARBA" id="ARBA00012426"/>
    </source>
</evidence>
<evidence type="ECO:0000256" key="4">
    <source>
        <dbReference type="ARBA" id="ARBA00008357"/>
    </source>
</evidence>
<dbReference type="EMBL" id="CP027432">
    <property type="protein sequence ID" value="QCI28583.1"/>
    <property type="molecule type" value="Genomic_DNA"/>
</dbReference>
<dbReference type="Gene3D" id="3.20.20.10">
    <property type="entry name" value="Alanine racemase"/>
    <property type="match status" value="1"/>
</dbReference>
<dbReference type="Proteomes" id="UP000298805">
    <property type="component" value="Chromosome"/>
</dbReference>
<gene>
    <name evidence="17" type="primary">speA</name>
    <name evidence="17" type="ORF">C6V80_06285</name>
</gene>
<evidence type="ECO:0000256" key="10">
    <source>
        <dbReference type="ARBA" id="ARBA00023066"/>
    </source>
</evidence>
<dbReference type="PRINTS" id="PR01180">
    <property type="entry name" value="ARGDCRBXLASE"/>
</dbReference>
<evidence type="ECO:0000256" key="8">
    <source>
        <dbReference type="ARBA" id="ARBA00022842"/>
    </source>
</evidence>
<evidence type="ECO:0000256" key="7">
    <source>
        <dbReference type="ARBA" id="ARBA00022793"/>
    </source>
</evidence>
<dbReference type="PRINTS" id="PR01179">
    <property type="entry name" value="ODADCRBXLASE"/>
</dbReference>
<evidence type="ECO:0000256" key="1">
    <source>
        <dbReference type="ARBA" id="ARBA00001933"/>
    </source>
</evidence>
<evidence type="ECO:0000256" key="9">
    <source>
        <dbReference type="ARBA" id="ARBA00022898"/>
    </source>
</evidence>
<dbReference type="Gene3D" id="1.10.287.3440">
    <property type="match status" value="1"/>
</dbReference>
<keyword evidence="12 17" id="KW-0456">Lyase</keyword>
<dbReference type="GO" id="GO:0008792">
    <property type="term" value="F:arginine decarboxylase activity"/>
    <property type="evidence" value="ECO:0007669"/>
    <property type="project" value="UniProtKB-EC"/>
</dbReference>
<name>A0ABX5TM81_9BACT</name>
<evidence type="ECO:0000256" key="3">
    <source>
        <dbReference type="ARBA" id="ARBA00002257"/>
    </source>
</evidence>
<dbReference type="EC" id="4.1.1.19" evidence="5 13"/>
<dbReference type="InterPro" id="IPR022644">
    <property type="entry name" value="De-COase2_N"/>
</dbReference>
<evidence type="ECO:0000259" key="16">
    <source>
        <dbReference type="Pfam" id="PF17810"/>
    </source>
</evidence>
<comment type="cofactor">
    <cofactor evidence="1">
        <name>pyridoxal 5'-phosphate</name>
        <dbReference type="ChEBI" id="CHEBI:597326"/>
    </cofactor>
</comment>
<dbReference type="InterPro" id="IPR000183">
    <property type="entry name" value="Orn/DAP/Arg_de-COase"/>
</dbReference>
<dbReference type="InterPro" id="IPR040634">
    <property type="entry name" value="Arg_decarb_HB"/>
</dbReference>
<dbReference type="PANTHER" id="PTHR43295:SF9">
    <property type="entry name" value="BIOSYNTHETIC ARGININE DECARBOXYLASE"/>
    <property type="match status" value="1"/>
</dbReference>
<protein>
    <recommendedName>
        <fullName evidence="5 13">Arginine decarboxylase</fullName>
        <ecNumber evidence="5 13">4.1.1.19</ecNumber>
    </recommendedName>
</protein>
<keyword evidence="11" id="KW-0620">Polyamine biosynthesis</keyword>
<evidence type="ECO:0000256" key="11">
    <source>
        <dbReference type="ARBA" id="ARBA00023115"/>
    </source>
</evidence>
<dbReference type="PIRSF" id="PIRSF001336">
    <property type="entry name" value="Arg_decrbxlase"/>
    <property type="match status" value="1"/>
</dbReference>